<keyword evidence="5" id="KW-0408">Iron</keyword>
<feature type="domain" description="4Fe-4S ferredoxin-type" evidence="7">
    <location>
        <begin position="174"/>
        <end position="202"/>
    </location>
</feature>
<evidence type="ECO:0000256" key="1">
    <source>
        <dbReference type="ARBA" id="ARBA00022448"/>
    </source>
</evidence>
<keyword evidence="6" id="KW-0411">Iron-sulfur</keyword>
<evidence type="ECO:0000313" key="9">
    <source>
        <dbReference type="Proteomes" id="UP001285244"/>
    </source>
</evidence>
<dbReference type="Proteomes" id="UP001285244">
    <property type="component" value="Unassembled WGS sequence"/>
</dbReference>
<feature type="domain" description="4Fe-4S ferredoxin-type" evidence="7">
    <location>
        <begin position="146"/>
        <end position="171"/>
    </location>
</feature>
<protein>
    <submittedName>
        <fullName evidence="8">4Fe-4S binding protein</fullName>
    </submittedName>
</protein>
<name>A0ABU4WMN6_9FIRM</name>
<dbReference type="PROSITE" id="PS51379">
    <property type="entry name" value="4FE4S_FER_2"/>
    <property type="match status" value="2"/>
</dbReference>
<evidence type="ECO:0000256" key="6">
    <source>
        <dbReference type="ARBA" id="ARBA00023014"/>
    </source>
</evidence>
<keyword evidence="1" id="KW-0813">Transport</keyword>
<evidence type="ECO:0000256" key="3">
    <source>
        <dbReference type="ARBA" id="ARBA00022723"/>
    </source>
</evidence>
<keyword evidence="3" id="KW-0479">Metal-binding</keyword>
<dbReference type="InterPro" id="IPR050294">
    <property type="entry name" value="RnfB_subfamily"/>
</dbReference>
<dbReference type="InterPro" id="IPR017896">
    <property type="entry name" value="4Fe4S_Fe-S-bd"/>
</dbReference>
<comment type="caution">
    <text evidence="8">The sequence shown here is derived from an EMBL/GenBank/DDBJ whole genome shotgun (WGS) entry which is preliminary data.</text>
</comment>
<organism evidence="8 9">
    <name type="scientific">Absicoccus intestinalis</name>
    <dbReference type="NCBI Taxonomy" id="2926319"/>
    <lineage>
        <taxon>Bacteria</taxon>
        <taxon>Bacillati</taxon>
        <taxon>Bacillota</taxon>
        <taxon>Erysipelotrichia</taxon>
        <taxon>Erysipelotrichales</taxon>
        <taxon>Erysipelotrichaceae</taxon>
        <taxon>Absicoccus</taxon>
    </lineage>
</organism>
<keyword evidence="4" id="KW-0249">Electron transport</keyword>
<dbReference type="SUPFAM" id="SSF50475">
    <property type="entry name" value="FMN-binding split barrel"/>
    <property type="match status" value="1"/>
</dbReference>
<keyword evidence="9" id="KW-1185">Reference proteome</keyword>
<dbReference type="InterPro" id="IPR017900">
    <property type="entry name" value="4Fe4S_Fe_S_CS"/>
</dbReference>
<keyword evidence="2" id="KW-0004">4Fe-4S</keyword>
<dbReference type="InterPro" id="IPR012349">
    <property type="entry name" value="Split_barrel_FMN-bd"/>
</dbReference>
<gene>
    <name evidence="8" type="ORF">MOZ64_04110</name>
</gene>
<sequence length="202" mass="23347">MNAQACLQMLRMIKDVSFASVDKEGMPHNRMIDVMLIEDKKLYFCTARGKDFYDQITQNPHIAITGLNTDFQMIRLHGKVKQLNNPKVWIDRIFEANPVMNDVYPGDSRYILEPFVVDNGQIEFFDLGKHPIDRQSFRLDQEVVQQHGFLISDACIGCRTCMRNCPQQCIQSGTPYFIEQDHCLHCGLCYENCPVHAIDRRG</sequence>
<dbReference type="EMBL" id="JALBUS010000004">
    <property type="protein sequence ID" value="MDX8417028.1"/>
    <property type="molecule type" value="Genomic_DNA"/>
</dbReference>
<evidence type="ECO:0000313" key="8">
    <source>
        <dbReference type="EMBL" id="MDX8417028.1"/>
    </source>
</evidence>
<dbReference type="SUPFAM" id="SSF54862">
    <property type="entry name" value="4Fe-4S ferredoxins"/>
    <property type="match status" value="1"/>
</dbReference>
<dbReference type="InterPro" id="IPR011576">
    <property type="entry name" value="Pyridox_Oxase_N"/>
</dbReference>
<evidence type="ECO:0000256" key="2">
    <source>
        <dbReference type="ARBA" id="ARBA00022485"/>
    </source>
</evidence>
<proteinExistence type="predicted"/>
<dbReference type="PANTHER" id="PTHR42859:SF10">
    <property type="entry name" value="DIMETHYLSULFOXIDE REDUCTASE CHAIN B"/>
    <property type="match status" value="1"/>
</dbReference>
<dbReference type="Gene3D" id="2.30.110.10">
    <property type="entry name" value="Electron Transport, Fmn-binding Protein, Chain A"/>
    <property type="match status" value="1"/>
</dbReference>
<dbReference type="Pfam" id="PF12838">
    <property type="entry name" value="Fer4_7"/>
    <property type="match status" value="1"/>
</dbReference>
<dbReference type="PROSITE" id="PS00198">
    <property type="entry name" value="4FE4S_FER_1"/>
    <property type="match status" value="2"/>
</dbReference>
<evidence type="ECO:0000256" key="5">
    <source>
        <dbReference type="ARBA" id="ARBA00023004"/>
    </source>
</evidence>
<dbReference type="Pfam" id="PF01243">
    <property type="entry name" value="PNPOx_N"/>
    <property type="match status" value="1"/>
</dbReference>
<dbReference type="PANTHER" id="PTHR42859">
    <property type="entry name" value="OXIDOREDUCTASE"/>
    <property type="match status" value="1"/>
</dbReference>
<evidence type="ECO:0000256" key="4">
    <source>
        <dbReference type="ARBA" id="ARBA00022982"/>
    </source>
</evidence>
<dbReference type="RefSeq" id="WP_320325339.1">
    <property type="nucleotide sequence ID" value="NZ_JALBUS010000004.1"/>
</dbReference>
<reference evidence="8 9" key="1">
    <citation type="submission" date="2022-03" db="EMBL/GenBank/DDBJ databases">
        <title>Novel taxa within the pig intestine.</title>
        <authorList>
            <person name="Wylensek D."/>
            <person name="Bishof K."/>
            <person name="Afrizal A."/>
            <person name="Clavel T."/>
        </authorList>
    </citation>
    <scope>NUCLEOTIDE SEQUENCE [LARGE SCALE GENOMIC DNA]</scope>
    <source>
        <strain evidence="8 9">Cla-KB-P134</strain>
    </source>
</reference>
<dbReference type="Gene3D" id="3.30.70.20">
    <property type="match status" value="1"/>
</dbReference>
<evidence type="ECO:0000259" key="7">
    <source>
        <dbReference type="PROSITE" id="PS51379"/>
    </source>
</evidence>
<accession>A0ABU4WMN6</accession>